<proteinExistence type="predicted"/>
<name>A0A9W6PPF9_9ACTN</name>
<evidence type="ECO:0000313" key="1">
    <source>
        <dbReference type="EMBL" id="GLW58761.1"/>
    </source>
</evidence>
<dbReference type="EMBL" id="BSRX01000059">
    <property type="protein sequence ID" value="GLW58761.1"/>
    <property type="molecule type" value="Genomic_DNA"/>
</dbReference>
<sequence>MIHIAETLSIHTVEDFLDADEVRQLNELMDATLALQGRESFDLARTSTIHEVPGLTANQARALYEPAGRVEMTDVPAPARTILDAAMMRSHPAITRGMPSIEGHRPWIFLEYQAGQYISAHADGIAPDPAAWPRQIAAASVTIADAPDSSGAFYVETSGSDAPWTSPTLDAPAGYAPRMRFISEGTDGSSAWFTSMKRTRWTVQPAVGTLCLFGSQLVHGTEPVKAGRVRKFLTLLTADTPAAHGSR</sequence>
<dbReference type="OrthoDB" id="4107102at2"/>
<evidence type="ECO:0000313" key="2">
    <source>
        <dbReference type="Proteomes" id="UP001165143"/>
    </source>
</evidence>
<dbReference type="AlphaFoldDB" id="A0A9W6PPF9"/>
<dbReference type="Proteomes" id="UP001165143">
    <property type="component" value="Unassembled WGS sequence"/>
</dbReference>
<comment type="caution">
    <text evidence="1">The sequence shown here is derived from an EMBL/GenBank/DDBJ whole genome shotgun (WGS) entry which is preliminary data.</text>
</comment>
<dbReference type="RefSeq" id="WP_033255823.1">
    <property type="nucleotide sequence ID" value="NZ_BSRX01000059.1"/>
</dbReference>
<organism evidence="1 2">
    <name type="scientific">Kitasatospora phosalacinea</name>
    <dbReference type="NCBI Taxonomy" id="2065"/>
    <lineage>
        <taxon>Bacteria</taxon>
        <taxon>Bacillati</taxon>
        <taxon>Actinomycetota</taxon>
        <taxon>Actinomycetes</taxon>
        <taxon>Kitasatosporales</taxon>
        <taxon>Streptomycetaceae</taxon>
        <taxon>Kitasatospora</taxon>
    </lineage>
</organism>
<dbReference type="SUPFAM" id="SSF51197">
    <property type="entry name" value="Clavaminate synthase-like"/>
    <property type="match status" value="1"/>
</dbReference>
<dbReference type="Gene3D" id="2.60.120.620">
    <property type="entry name" value="q2cbj1_9rhob like domain"/>
    <property type="match status" value="1"/>
</dbReference>
<reference evidence="1" key="1">
    <citation type="submission" date="2023-02" db="EMBL/GenBank/DDBJ databases">
        <title>Kitasatospora phosalacinea NBRC 14362.</title>
        <authorList>
            <person name="Ichikawa N."/>
            <person name="Sato H."/>
            <person name="Tonouchi N."/>
        </authorList>
    </citation>
    <scope>NUCLEOTIDE SEQUENCE</scope>
    <source>
        <strain evidence="1">NBRC 14362</strain>
    </source>
</reference>
<gene>
    <name evidence="1" type="ORF">Kpho01_67720</name>
</gene>
<protein>
    <submittedName>
        <fullName evidence="1">Uncharacterized protein</fullName>
    </submittedName>
</protein>
<accession>A0A9W6PPF9</accession>